<reference evidence="4" key="1">
    <citation type="journal article" date="2019" name="bioRxiv">
        <title>The Genome of the Zebra Mussel, Dreissena polymorpha: A Resource for Invasive Species Research.</title>
        <authorList>
            <person name="McCartney M.A."/>
            <person name="Auch B."/>
            <person name="Kono T."/>
            <person name="Mallez S."/>
            <person name="Zhang Y."/>
            <person name="Obille A."/>
            <person name="Becker A."/>
            <person name="Abrahante J.E."/>
            <person name="Garbe J."/>
            <person name="Badalamenti J.P."/>
            <person name="Herman A."/>
            <person name="Mangelson H."/>
            <person name="Liachko I."/>
            <person name="Sullivan S."/>
            <person name="Sone E.D."/>
            <person name="Koren S."/>
            <person name="Silverstein K.A.T."/>
            <person name="Beckman K.B."/>
            <person name="Gohl D.M."/>
        </authorList>
    </citation>
    <scope>NUCLEOTIDE SEQUENCE</scope>
    <source>
        <strain evidence="4">Duluth1</strain>
        <tissue evidence="4">Whole animal</tissue>
    </source>
</reference>
<keyword evidence="5" id="KW-1185">Reference proteome</keyword>
<keyword evidence="2" id="KW-0677">Repeat</keyword>
<comment type="caution">
    <text evidence="4">The sequence shown here is derived from an EMBL/GenBank/DDBJ whole genome shotgun (WGS) entry which is preliminary data.</text>
</comment>
<organism evidence="4 5">
    <name type="scientific">Dreissena polymorpha</name>
    <name type="common">Zebra mussel</name>
    <name type="synonym">Mytilus polymorpha</name>
    <dbReference type="NCBI Taxonomy" id="45954"/>
    <lineage>
        <taxon>Eukaryota</taxon>
        <taxon>Metazoa</taxon>
        <taxon>Spiralia</taxon>
        <taxon>Lophotrochozoa</taxon>
        <taxon>Mollusca</taxon>
        <taxon>Bivalvia</taxon>
        <taxon>Autobranchia</taxon>
        <taxon>Heteroconchia</taxon>
        <taxon>Euheterodonta</taxon>
        <taxon>Imparidentia</taxon>
        <taxon>Neoheterodontei</taxon>
        <taxon>Myida</taxon>
        <taxon>Dreissenoidea</taxon>
        <taxon>Dreissenidae</taxon>
        <taxon>Dreissena</taxon>
    </lineage>
</organism>
<dbReference type="InterPro" id="IPR032675">
    <property type="entry name" value="LRR_dom_sf"/>
</dbReference>
<evidence type="ECO:0000313" key="4">
    <source>
        <dbReference type="EMBL" id="KAH3702801.1"/>
    </source>
</evidence>
<evidence type="ECO:0000256" key="3">
    <source>
        <dbReference type="SAM" id="MobiDB-lite"/>
    </source>
</evidence>
<gene>
    <name evidence="4" type="ORF">DPMN_077827</name>
</gene>
<dbReference type="SUPFAM" id="SSF52075">
    <property type="entry name" value="Outer arm dynein light chain 1"/>
    <property type="match status" value="1"/>
</dbReference>
<evidence type="ECO:0000256" key="1">
    <source>
        <dbReference type="ARBA" id="ARBA00022614"/>
    </source>
</evidence>
<dbReference type="InterPro" id="IPR003591">
    <property type="entry name" value="Leu-rich_rpt_typical-subtyp"/>
</dbReference>
<dbReference type="PANTHER" id="PTHR48051">
    <property type="match status" value="1"/>
</dbReference>
<dbReference type="EMBL" id="JAIWYP010000015">
    <property type="protein sequence ID" value="KAH3702801.1"/>
    <property type="molecule type" value="Genomic_DNA"/>
</dbReference>
<reference evidence="4" key="2">
    <citation type="submission" date="2020-11" db="EMBL/GenBank/DDBJ databases">
        <authorList>
            <person name="McCartney M.A."/>
            <person name="Auch B."/>
            <person name="Kono T."/>
            <person name="Mallez S."/>
            <person name="Becker A."/>
            <person name="Gohl D.M."/>
            <person name="Silverstein K.A.T."/>
            <person name="Koren S."/>
            <person name="Bechman K.B."/>
            <person name="Herman A."/>
            <person name="Abrahante J.E."/>
            <person name="Garbe J."/>
        </authorList>
    </citation>
    <scope>NUCLEOTIDE SEQUENCE</scope>
    <source>
        <strain evidence="4">Duluth1</strain>
        <tissue evidence="4">Whole animal</tissue>
    </source>
</reference>
<dbReference type="Gene3D" id="3.80.10.10">
    <property type="entry name" value="Ribonuclease Inhibitor"/>
    <property type="match status" value="1"/>
</dbReference>
<accession>A0A9D3YMP5</accession>
<dbReference type="AlphaFoldDB" id="A0A9D3YMP5"/>
<proteinExistence type="predicted"/>
<dbReference type="Proteomes" id="UP000828390">
    <property type="component" value="Unassembled WGS sequence"/>
</dbReference>
<dbReference type="GO" id="GO:0005737">
    <property type="term" value="C:cytoplasm"/>
    <property type="evidence" value="ECO:0007669"/>
    <property type="project" value="TreeGrafter"/>
</dbReference>
<dbReference type="PANTHER" id="PTHR48051:SF1">
    <property type="entry name" value="RAS SUPPRESSOR PROTEIN 1"/>
    <property type="match status" value="1"/>
</dbReference>
<feature type="region of interest" description="Disordered" evidence="3">
    <location>
        <begin position="152"/>
        <end position="171"/>
    </location>
</feature>
<evidence type="ECO:0000313" key="5">
    <source>
        <dbReference type="Proteomes" id="UP000828390"/>
    </source>
</evidence>
<name>A0A9D3YMP5_DREPO</name>
<protein>
    <submittedName>
        <fullName evidence="4">Uncharacterized protein</fullName>
    </submittedName>
</protein>
<keyword evidence="1" id="KW-0433">Leucine-rich repeat</keyword>
<dbReference type="SMART" id="SM00369">
    <property type="entry name" value="LRR_TYP"/>
    <property type="match status" value="3"/>
</dbReference>
<dbReference type="InterPro" id="IPR050216">
    <property type="entry name" value="LRR_domain-containing"/>
</dbReference>
<sequence length="171" mass="19300">MTKLKTLNLGMNRLCTLPRGFGAFPVLEVLYLTYNYLNETSLPQNFFQLDSLRALYLGDNDFETLPPKIGRLKNLQICCPSRRISKLSSLGLRTNPMSDGFNSDVRICANSDRSRVRAPARVLALKAMDPGFKPVSYHLASKGRIPVAKLSHTRTRTKQPSLTYHTEHSPY</sequence>
<evidence type="ECO:0000256" key="2">
    <source>
        <dbReference type="ARBA" id="ARBA00022737"/>
    </source>
</evidence>